<dbReference type="GO" id="GO:0006952">
    <property type="term" value="P:defense response"/>
    <property type="evidence" value="ECO:0007669"/>
    <property type="project" value="UniProtKB-KW"/>
</dbReference>
<dbReference type="InterPro" id="IPR032675">
    <property type="entry name" value="LRR_dom_sf"/>
</dbReference>
<accession>A0AAU9NBL5</accession>
<dbReference type="PANTHER" id="PTHR36766">
    <property type="entry name" value="PLANT BROAD-SPECTRUM MILDEW RESISTANCE PROTEIN RPW8"/>
    <property type="match status" value="1"/>
</dbReference>
<keyword evidence="1" id="KW-0611">Plant defense</keyword>
<gene>
    <name evidence="2" type="ORF">LVIROSA_LOCUS22338</name>
</gene>
<dbReference type="AlphaFoldDB" id="A0AAU9NBL5"/>
<dbReference type="EMBL" id="CAKMRJ010004445">
    <property type="protein sequence ID" value="CAH1435941.1"/>
    <property type="molecule type" value="Genomic_DNA"/>
</dbReference>
<keyword evidence="3" id="KW-1185">Reference proteome</keyword>
<evidence type="ECO:0000313" key="2">
    <source>
        <dbReference type="EMBL" id="CAH1435941.1"/>
    </source>
</evidence>
<protein>
    <submittedName>
        <fullName evidence="2">Uncharacterized protein</fullName>
    </submittedName>
</protein>
<reference evidence="2 3" key="1">
    <citation type="submission" date="2022-01" db="EMBL/GenBank/DDBJ databases">
        <authorList>
            <person name="Xiong W."/>
            <person name="Schranz E."/>
        </authorList>
    </citation>
    <scope>NUCLEOTIDE SEQUENCE [LARGE SCALE GENOMIC DNA]</scope>
</reference>
<evidence type="ECO:0000313" key="3">
    <source>
        <dbReference type="Proteomes" id="UP001157418"/>
    </source>
</evidence>
<proteinExistence type="predicted"/>
<name>A0AAU9NBL5_9ASTR</name>
<organism evidence="2 3">
    <name type="scientific">Lactuca virosa</name>
    <dbReference type="NCBI Taxonomy" id="75947"/>
    <lineage>
        <taxon>Eukaryota</taxon>
        <taxon>Viridiplantae</taxon>
        <taxon>Streptophyta</taxon>
        <taxon>Embryophyta</taxon>
        <taxon>Tracheophyta</taxon>
        <taxon>Spermatophyta</taxon>
        <taxon>Magnoliopsida</taxon>
        <taxon>eudicotyledons</taxon>
        <taxon>Gunneridae</taxon>
        <taxon>Pentapetalae</taxon>
        <taxon>asterids</taxon>
        <taxon>campanulids</taxon>
        <taxon>Asterales</taxon>
        <taxon>Asteraceae</taxon>
        <taxon>Cichorioideae</taxon>
        <taxon>Cichorieae</taxon>
        <taxon>Lactucinae</taxon>
        <taxon>Lactuca</taxon>
    </lineage>
</organism>
<evidence type="ECO:0000256" key="1">
    <source>
        <dbReference type="ARBA" id="ARBA00022821"/>
    </source>
</evidence>
<dbReference type="PANTHER" id="PTHR36766:SF70">
    <property type="entry name" value="DISEASE RESISTANCE PROTEIN RGA4"/>
    <property type="match status" value="1"/>
</dbReference>
<dbReference type="Gene3D" id="3.80.10.10">
    <property type="entry name" value="Ribonuclease Inhibitor"/>
    <property type="match status" value="2"/>
</dbReference>
<sequence length="225" mass="25573">MKRLEKWIDGAPNSSKTISPVLERLDIYFCPKIICLDECHPHPLVSLDISQCTGLVSIKSIQGLTSLECLEIFMCPSLSDITNLPNQCHSLKTLSISNCDKLTSLPHGMFNCFAFLNKLTLGPFSKELDSFPSLQGIKKLSNHLQSLELRGWDHWELMPEELQHLTSLTLLCINRFGIKELPMWLTNMSSIRELRFNNCKGLNKETVRRGAPREATDVRLNYGRV</sequence>
<dbReference type="SUPFAM" id="SSF52058">
    <property type="entry name" value="L domain-like"/>
    <property type="match status" value="1"/>
</dbReference>
<dbReference type="Proteomes" id="UP001157418">
    <property type="component" value="Unassembled WGS sequence"/>
</dbReference>
<comment type="caution">
    <text evidence="2">The sequence shown here is derived from an EMBL/GenBank/DDBJ whole genome shotgun (WGS) entry which is preliminary data.</text>
</comment>